<organism evidence="1 2">
    <name type="scientific">Edaphochlamys debaryana</name>
    <dbReference type="NCBI Taxonomy" id="47281"/>
    <lineage>
        <taxon>Eukaryota</taxon>
        <taxon>Viridiplantae</taxon>
        <taxon>Chlorophyta</taxon>
        <taxon>core chlorophytes</taxon>
        <taxon>Chlorophyceae</taxon>
        <taxon>CS clade</taxon>
        <taxon>Chlamydomonadales</taxon>
        <taxon>Chlamydomonadales incertae sedis</taxon>
        <taxon>Edaphochlamys</taxon>
    </lineage>
</organism>
<dbReference type="Proteomes" id="UP000612055">
    <property type="component" value="Unassembled WGS sequence"/>
</dbReference>
<sequence>MLNNWFTRAALLQAEAPGVTVFLDWSETRYSCRPDEPKPSRRLLSFGPRSADGDPMRDFFVPGLLPPGVESAAGREDCIAKHCLSLDHFAIAARNQRYAHALDAWVRQEARQEERRQRAAAARRALYVAVCPLLRGLWGALQPDLGAAAEGFAGALPQEPWVALHVRGGDKVSEYAYAPGRSQSDHSLLEGIRELAVRHPAARGRTCVIMGDDAVLGQKVQAHAREILNCTAFHVRLPAPAAGASTTQGHEQKRFNAAAIEQRCTATRAFLTDLGIMARAPYLVASTASNVASTAFWLRGCVAHQDLASICWTQTASETGASQPP</sequence>
<name>A0A835XLR4_9CHLO</name>
<dbReference type="EMBL" id="JAEHOE010000101">
    <property type="protein sequence ID" value="KAG2487157.1"/>
    <property type="molecule type" value="Genomic_DNA"/>
</dbReference>
<proteinExistence type="predicted"/>
<evidence type="ECO:0000313" key="2">
    <source>
        <dbReference type="Proteomes" id="UP000612055"/>
    </source>
</evidence>
<keyword evidence="2" id="KW-1185">Reference proteome</keyword>
<gene>
    <name evidence="1" type="ORF">HYH03_014269</name>
</gene>
<comment type="caution">
    <text evidence="1">The sequence shown here is derived from an EMBL/GenBank/DDBJ whole genome shotgun (WGS) entry which is preliminary data.</text>
</comment>
<dbReference type="AlphaFoldDB" id="A0A835XLR4"/>
<protein>
    <submittedName>
        <fullName evidence="1">Uncharacterized protein</fullName>
    </submittedName>
</protein>
<reference evidence="1" key="1">
    <citation type="journal article" date="2020" name="bioRxiv">
        <title>Comparative genomics of Chlamydomonas.</title>
        <authorList>
            <person name="Craig R.J."/>
            <person name="Hasan A.R."/>
            <person name="Ness R.W."/>
            <person name="Keightley P.D."/>
        </authorList>
    </citation>
    <scope>NUCLEOTIDE SEQUENCE</scope>
    <source>
        <strain evidence="1">CCAP 11/70</strain>
    </source>
</reference>
<dbReference type="Gene3D" id="3.40.50.11350">
    <property type="match status" value="1"/>
</dbReference>
<dbReference type="OrthoDB" id="418905at2759"/>
<accession>A0A835XLR4</accession>
<evidence type="ECO:0000313" key="1">
    <source>
        <dbReference type="EMBL" id="KAG2487157.1"/>
    </source>
</evidence>